<keyword evidence="2" id="KW-1185">Reference proteome</keyword>
<reference evidence="1" key="1">
    <citation type="submission" date="2022-07" db="EMBL/GenBank/DDBJ databases">
        <title>Phylogenomic reconstructions and comparative analyses of Kickxellomycotina fungi.</title>
        <authorList>
            <person name="Reynolds N.K."/>
            <person name="Stajich J.E."/>
            <person name="Barry K."/>
            <person name="Grigoriev I.V."/>
            <person name="Crous P."/>
            <person name="Smith M.E."/>
        </authorList>
    </citation>
    <scope>NUCLEOTIDE SEQUENCE</scope>
    <source>
        <strain evidence="1">CBS 190363</strain>
    </source>
</reference>
<organism evidence="1 2">
    <name type="scientific">Coemansia aciculifera</name>
    <dbReference type="NCBI Taxonomy" id="417176"/>
    <lineage>
        <taxon>Eukaryota</taxon>
        <taxon>Fungi</taxon>
        <taxon>Fungi incertae sedis</taxon>
        <taxon>Zoopagomycota</taxon>
        <taxon>Kickxellomycotina</taxon>
        <taxon>Kickxellomycetes</taxon>
        <taxon>Kickxellales</taxon>
        <taxon>Kickxellaceae</taxon>
        <taxon>Coemansia</taxon>
    </lineage>
</organism>
<evidence type="ECO:0000313" key="1">
    <source>
        <dbReference type="EMBL" id="KAJ2891426.1"/>
    </source>
</evidence>
<comment type="caution">
    <text evidence="1">The sequence shown here is derived from an EMBL/GenBank/DDBJ whole genome shotgun (WGS) entry which is preliminary data.</text>
</comment>
<proteinExistence type="predicted"/>
<dbReference type="Proteomes" id="UP001139981">
    <property type="component" value="Unassembled WGS sequence"/>
</dbReference>
<protein>
    <submittedName>
        <fullName evidence="1">Uncharacterized protein</fullName>
    </submittedName>
</protein>
<sequence>MNSCESLYSELFGDDDDKEEEDENDDLKFLDPIYEAEPPVIPGLRIYRNLLSADLSTQYFSWLTHAYFHTPGSTTNQGLHFGTFDKATPLGRLSTISQTLITPSMDFLFDQAIVNLYERGEGIGDHVDLQRFDSCVVGFSFGATAVMRLRPVRDRQTAATAYARELDFADPAEIQVVLRAGDVYILEGEARYGWTHGIPKTVGGGKVNIESRRISVTLRKLVKTD</sequence>
<name>A0ACC1M1V9_9FUNG</name>
<accession>A0ACC1M1V9</accession>
<evidence type="ECO:0000313" key="2">
    <source>
        <dbReference type="Proteomes" id="UP001139981"/>
    </source>
</evidence>
<gene>
    <name evidence="1" type="ORF">IWW38_003624</name>
</gene>
<dbReference type="EMBL" id="JANBVB010000994">
    <property type="protein sequence ID" value="KAJ2891426.1"/>
    <property type="molecule type" value="Genomic_DNA"/>
</dbReference>